<dbReference type="Pfam" id="PF01390">
    <property type="entry name" value="SEA"/>
    <property type="match status" value="1"/>
</dbReference>
<protein>
    <recommendedName>
        <fullName evidence="14">Interphotoreceptor matrix proteoglycan 1</fullName>
    </recommendedName>
    <alternativeName>
        <fullName evidence="15">Sialoprotein associated with cones and rods</fullName>
    </alternativeName>
</protein>
<keyword evidence="6" id="KW-0358">Heparin-binding</keyword>
<dbReference type="PANTHER" id="PTHR12199:SF3">
    <property type="entry name" value="INTERPHOTORECEPTOR MATRIX PROTEOGLYCAN 1"/>
    <property type="match status" value="1"/>
</dbReference>
<evidence type="ECO:0000256" key="17">
    <source>
        <dbReference type="SAM" id="MobiDB-lite"/>
    </source>
</evidence>
<evidence type="ECO:0000256" key="1">
    <source>
        <dbReference type="ARBA" id="ARBA00004437"/>
    </source>
</evidence>
<keyword evidence="9" id="KW-0730">Sialic acid</keyword>
<accession>A0A850ZXR7</accession>
<evidence type="ECO:0000256" key="5">
    <source>
        <dbReference type="ARBA" id="ARBA00022530"/>
    </source>
</evidence>
<dbReference type="GO" id="GO:0007601">
    <property type="term" value="P:visual perception"/>
    <property type="evidence" value="ECO:0007669"/>
    <property type="project" value="InterPro"/>
</dbReference>
<evidence type="ECO:0000256" key="14">
    <source>
        <dbReference type="ARBA" id="ARBA00040753"/>
    </source>
</evidence>
<evidence type="ECO:0000256" key="4">
    <source>
        <dbReference type="ARBA" id="ARBA00022525"/>
    </source>
</evidence>
<feature type="non-terminal residue" evidence="19">
    <location>
        <position position="541"/>
    </location>
</feature>
<feature type="region of interest" description="Disordered" evidence="17">
    <location>
        <begin position="164"/>
        <end position="188"/>
    </location>
</feature>
<evidence type="ECO:0000256" key="10">
    <source>
        <dbReference type="ARBA" id="ARBA00023170"/>
    </source>
</evidence>
<dbReference type="SMART" id="SM00200">
    <property type="entry name" value="SEA"/>
    <property type="match status" value="1"/>
</dbReference>
<feature type="compositionally biased region" description="Polar residues" evidence="17">
    <location>
        <begin position="261"/>
        <end position="271"/>
    </location>
</feature>
<evidence type="ECO:0000256" key="3">
    <source>
        <dbReference type="ARBA" id="ARBA00004593"/>
    </source>
</evidence>
<keyword evidence="8" id="KW-0677">Repeat</keyword>
<organism evidence="19 20">
    <name type="scientific">Sula dactylatra</name>
    <name type="common">Masked booby</name>
    <dbReference type="NCBI Taxonomy" id="56068"/>
    <lineage>
        <taxon>Eukaryota</taxon>
        <taxon>Metazoa</taxon>
        <taxon>Chordata</taxon>
        <taxon>Craniata</taxon>
        <taxon>Vertebrata</taxon>
        <taxon>Euteleostomi</taxon>
        <taxon>Archelosauria</taxon>
        <taxon>Archosauria</taxon>
        <taxon>Dinosauria</taxon>
        <taxon>Saurischia</taxon>
        <taxon>Theropoda</taxon>
        <taxon>Coelurosauria</taxon>
        <taxon>Aves</taxon>
        <taxon>Neognathae</taxon>
        <taxon>Neoaves</taxon>
        <taxon>Aequornithes</taxon>
        <taxon>Suliformes</taxon>
        <taxon>Sulidae</taxon>
        <taxon>Sula</taxon>
    </lineage>
</organism>
<keyword evidence="20" id="KW-1185">Reference proteome</keyword>
<reference evidence="19" key="1">
    <citation type="submission" date="2019-10" db="EMBL/GenBank/DDBJ databases">
        <title>Bird 10,000 Genomes (B10K) Project - Family phase.</title>
        <authorList>
            <person name="Zhang G."/>
        </authorList>
    </citation>
    <scope>NUCLEOTIDE SEQUENCE</scope>
    <source>
        <strain evidence="19">B10K-DU-002-49</strain>
        <tissue evidence="19">Muscle</tissue>
    </source>
</reference>
<keyword evidence="13" id="KW-0373">Hyaluronic acid</keyword>
<comment type="function">
    <text evidence="16">Chondroitin sulfate-, heparin- and hyaluronan-binding protein. May serve to form a basic macromolecular scaffold comprising the insoluble interphotoreceptor matrix.</text>
</comment>
<feature type="region of interest" description="Disordered" evidence="17">
    <location>
        <begin position="114"/>
        <end position="149"/>
    </location>
</feature>
<comment type="subcellular location">
    <subcellularLocation>
        <location evidence="2">Cell projection</location>
        <location evidence="2">Cilium</location>
        <location evidence="2">Photoreceptor outer segment</location>
    </subcellularLocation>
    <subcellularLocation>
        <location evidence="1">Photoreceptor inner segment</location>
    </subcellularLocation>
    <subcellularLocation>
        <location evidence="3">Secreted</location>
        <location evidence="3">Extracellular space</location>
        <location evidence="3">Extracellular matrix</location>
        <location evidence="3">Interphotoreceptor matrix</location>
    </subcellularLocation>
</comment>
<evidence type="ECO:0000313" key="20">
    <source>
        <dbReference type="Proteomes" id="UP000619137"/>
    </source>
</evidence>
<keyword evidence="5" id="KW-0272">Extracellular matrix</keyword>
<gene>
    <name evidence="19" type="primary">Impg1</name>
    <name evidence="19" type="ORF">SULDAC_R05435</name>
</gene>
<dbReference type="AlphaFoldDB" id="A0A850ZXR7"/>
<dbReference type="GO" id="GO:0033165">
    <property type="term" value="C:interphotoreceptor matrix"/>
    <property type="evidence" value="ECO:0007669"/>
    <property type="project" value="UniProtKB-SubCell"/>
</dbReference>
<evidence type="ECO:0000256" key="8">
    <source>
        <dbReference type="ARBA" id="ARBA00022737"/>
    </source>
</evidence>
<dbReference type="GO" id="GO:0008201">
    <property type="term" value="F:heparin binding"/>
    <property type="evidence" value="ECO:0007669"/>
    <property type="project" value="UniProtKB-KW"/>
</dbReference>
<dbReference type="GO" id="GO:0001750">
    <property type="term" value="C:photoreceptor outer segment"/>
    <property type="evidence" value="ECO:0007669"/>
    <property type="project" value="UniProtKB-SubCell"/>
</dbReference>
<dbReference type="PANTHER" id="PTHR12199">
    <property type="entry name" value="INTERPHOTORECEPTOR MATRIX PROTEOGLYCAN"/>
    <property type="match status" value="1"/>
</dbReference>
<evidence type="ECO:0000256" key="2">
    <source>
        <dbReference type="ARBA" id="ARBA00004504"/>
    </source>
</evidence>
<evidence type="ECO:0000259" key="18">
    <source>
        <dbReference type="PROSITE" id="PS50024"/>
    </source>
</evidence>
<dbReference type="InterPro" id="IPR039861">
    <property type="entry name" value="IMPG"/>
</dbReference>
<keyword evidence="10" id="KW-0675">Receptor</keyword>
<dbReference type="Gene3D" id="3.30.70.960">
    <property type="entry name" value="SEA domain"/>
    <property type="match status" value="1"/>
</dbReference>
<evidence type="ECO:0000256" key="15">
    <source>
        <dbReference type="ARBA" id="ARBA00042018"/>
    </source>
</evidence>
<keyword evidence="7" id="KW-0732">Signal</keyword>
<proteinExistence type="predicted"/>
<dbReference type="InterPro" id="IPR036364">
    <property type="entry name" value="SEA_dom_sf"/>
</dbReference>
<feature type="compositionally biased region" description="Polar residues" evidence="17">
    <location>
        <begin position="114"/>
        <end position="125"/>
    </location>
</feature>
<evidence type="ECO:0000256" key="6">
    <source>
        <dbReference type="ARBA" id="ARBA00022674"/>
    </source>
</evidence>
<name>A0A850ZXR7_SULDA</name>
<feature type="non-terminal residue" evidence="19">
    <location>
        <position position="1"/>
    </location>
</feature>
<dbReference type="InterPro" id="IPR000082">
    <property type="entry name" value="SEA_dom"/>
</dbReference>
<evidence type="ECO:0000256" key="13">
    <source>
        <dbReference type="ARBA" id="ARBA00023290"/>
    </source>
</evidence>
<dbReference type="SUPFAM" id="SSF82671">
    <property type="entry name" value="SEA domain"/>
    <property type="match status" value="1"/>
</dbReference>
<evidence type="ECO:0000256" key="9">
    <source>
        <dbReference type="ARBA" id="ARBA00022981"/>
    </source>
</evidence>
<dbReference type="EMBL" id="WEKW01008257">
    <property type="protein sequence ID" value="NWI25313.1"/>
    <property type="molecule type" value="Genomic_DNA"/>
</dbReference>
<evidence type="ECO:0000256" key="11">
    <source>
        <dbReference type="ARBA" id="ARBA00023180"/>
    </source>
</evidence>
<dbReference type="GO" id="GO:0001917">
    <property type="term" value="C:photoreceptor inner segment"/>
    <property type="evidence" value="ECO:0007669"/>
    <property type="project" value="UniProtKB-SubCell"/>
</dbReference>
<keyword evidence="12" id="KW-0966">Cell projection</keyword>
<dbReference type="PROSITE" id="PS50024">
    <property type="entry name" value="SEA"/>
    <property type="match status" value="1"/>
</dbReference>
<dbReference type="Proteomes" id="UP000619137">
    <property type="component" value="Unassembled WGS sequence"/>
</dbReference>
<sequence length="541" mass="58622">FFSESIIPPSDFDNDIQAMVTIPLAGPDLKDSMSVELPLGYPSPATVDQTGDILVNEFTTGIPVLSGEISAPEDFNNFVSSEPVFPTKPSREPFQDKSPYTEGIVTDHQSFTVPFSALGSTSSPPKTEDPYLPPPADDSASNDLITDGYESPVEQDTTLAVYTTGSFTPPNLQARDEKSEAEEKKELTDITEPPFKEADQDSLSGQAVKFMDEPELSGDDILVTASSYKTLPFFIGSSDLSTEQLENVITDVLPSVQTAPLPSATSPSYSHSEVIEQSLEVPDSSGPAPESIPPSGTGTGVQDIAAELDYIGVMSTAALDEVERGSGYISVLTTEPAEATPAPTLKYVTTSSMTTAAKGKELVVFFSLRVTNMHFSDDLFNRSSPEYKALEQQFMQLLLPYLQSNLTGFKQLEILNFRNGSVIVNSKMKFARTVPYNITEAVHCVLEDFCDAAAQHLNLEIDSYSLDIEPADQADPCKFMACDQFSECIMNEWTKEADCLCKPGYASQDGLPCRSLCELEPHLCVNGGKCELVPGRGAVCR</sequence>
<feature type="region of interest" description="Disordered" evidence="17">
    <location>
        <begin position="261"/>
        <end position="299"/>
    </location>
</feature>
<keyword evidence="4" id="KW-0964">Secreted</keyword>
<feature type="compositionally biased region" description="Basic and acidic residues" evidence="17">
    <location>
        <begin position="174"/>
        <end position="188"/>
    </location>
</feature>
<feature type="domain" description="SEA" evidence="18">
    <location>
        <begin position="360"/>
        <end position="473"/>
    </location>
</feature>
<evidence type="ECO:0000256" key="16">
    <source>
        <dbReference type="ARBA" id="ARBA00045407"/>
    </source>
</evidence>
<evidence type="ECO:0000256" key="12">
    <source>
        <dbReference type="ARBA" id="ARBA00023273"/>
    </source>
</evidence>
<keyword evidence="11" id="KW-0325">Glycoprotein</keyword>
<evidence type="ECO:0000256" key="7">
    <source>
        <dbReference type="ARBA" id="ARBA00022729"/>
    </source>
</evidence>
<comment type="caution">
    <text evidence="19">The sequence shown here is derived from an EMBL/GenBank/DDBJ whole genome shotgun (WGS) entry which is preliminary data.</text>
</comment>
<evidence type="ECO:0000313" key="19">
    <source>
        <dbReference type="EMBL" id="NWI25313.1"/>
    </source>
</evidence>
<dbReference type="GO" id="GO:0005540">
    <property type="term" value="F:hyaluronic acid binding"/>
    <property type="evidence" value="ECO:0007669"/>
    <property type="project" value="UniProtKB-KW"/>
</dbReference>